<dbReference type="RefSeq" id="WP_117894314.1">
    <property type="nucleotide sequence ID" value="NZ_CABJCV010000004.1"/>
</dbReference>
<evidence type="ECO:0000256" key="3">
    <source>
        <dbReference type="ARBA" id="ARBA00013017"/>
    </source>
</evidence>
<evidence type="ECO:0000256" key="7">
    <source>
        <dbReference type="ARBA" id="ARBA00023157"/>
    </source>
</evidence>
<dbReference type="InterPro" id="IPR013766">
    <property type="entry name" value="Thioredoxin_domain"/>
</dbReference>
<comment type="function">
    <text evidence="1">Thiol-specific peroxidase that catalyzes the reduction of hydrogen peroxide and organic hydroperoxides to water and alcohols, respectively. Plays a role in cell protection against oxidative stress by detoxifying peroxides and as sensor of hydrogen peroxide-mediated signaling events.</text>
</comment>
<evidence type="ECO:0000256" key="11">
    <source>
        <dbReference type="ARBA" id="ARBA00041373"/>
    </source>
</evidence>
<reference evidence="15 16" key="1">
    <citation type="submission" date="2018-08" db="EMBL/GenBank/DDBJ databases">
        <title>A genome reference for cultivated species of the human gut microbiota.</title>
        <authorList>
            <person name="Zou Y."/>
            <person name="Xue W."/>
            <person name="Luo G."/>
        </authorList>
    </citation>
    <scope>NUCLEOTIDE SEQUENCE [LARGE SCALE GENOMIC DNA]</scope>
    <source>
        <strain evidence="15 16">AF24-29</strain>
    </source>
</reference>
<evidence type="ECO:0000256" key="13">
    <source>
        <dbReference type="PIRSR" id="PIRSR000239-1"/>
    </source>
</evidence>
<dbReference type="EMBL" id="QRUP01000004">
    <property type="protein sequence ID" value="RGR75586.1"/>
    <property type="molecule type" value="Genomic_DNA"/>
</dbReference>
<dbReference type="Gene3D" id="3.40.30.10">
    <property type="entry name" value="Glutaredoxin"/>
    <property type="match status" value="1"/>
</dbReference>
<evidence type="ECO:0000313" key="16">
    <source>
        <dbReference type="Proteomes" id="UP000284178"/>
    </source>
</evidence>
<dbReference type="AlphaFoldDB" id="A0A412G4G0"/>
<feature type="active site" description="Cysteine sulfenic acid (-SOH) intermediate; for peroxidase activity" evidence="13">
    <location>
        <position position="40"/>
    </location>
</feature>
<evidence type="ECO:0000313" key="15">
    <source>
        <dbReference type="EMBL" id="RGR75586.1"/>
    </source>
</evidence>
<keyword evidence="4 15" id="KW-0575">Peroxidase</keyword>
<feature type="domain" description="Thioredoxin" evidence="14">
    <location>
        <begin position="1"/>
        <end position="151"/>
    </location>
</feature>
<comment type="caution">
    <text evidence="15">The sequence shown here is derived from an EMBL/GenBank/DDBJ whole genome shotgun (WGS) entry which is preliminary data.</text>
</comment>
<evidence type="ECO:0000259" key="14">
    <source>
        <dbReference type="PROSITE" id="PS51352"/>
    </source>
</evidence>
<organism evidence="15 16">
    <name type="scientific">Holdemania filiformis</name>
    <dbReference type="NCBI Taxonomy" id="61171"/>
    <lineage>
        <taxon>Bacteria</taxon>
        <taxon>Bacillati</taxon>
        <taxon>Bacillota</taxon>
        <taxon>Erysipelotrichia</taxon>
        <taxon>Erysipelotrichales</taxon>
        <taxon>Erysipelotrichaceae</taxon>
        <taxon>Holdemania</taxon>
    </lineage>
</organism>
<dbReference type="Pfam" id="PF00578">
    <property type="entry name" value="AhpC-TSA"/>
    <property type="match status" value="1"/>
</dbReference>
<gene>
    <name evidence="15" type="ORF">DWY25_04955</name>
</gene>
<keyword evidence="16" id="KW-1185">Reference proteome</keyword>
<dbReference type="PANTHER" id="PTHR42801">
    <property type="entry name" value="THIOREDOXIN-DEPENDENT PEROXIDE REDUCTASE"/>
    <property type="match status" value="1"/>
</dbReference>
<dbReference type="SUPFAM" id="SSF52833">
    <property type="entry name" value="Thioredoxin-like"/>
    <property type="match status" value="1"/>
</dbReference>
<dbReference type="GO" id="GO:0008379">
    <property type="term" value="F:thioredoxin peroxidase activity"/>
    <property type="evidence" value="ECO:0007669"/>
    <property type="project" value="TreeGrafter"/>
</dbReference>
<name>A0A412G4G0_9FIRM</name>
<dbReference type="GeneID" id="83014753"/>
<comment type="similarity">
    <text evidence="10">Belongs to the peroxiredoxin family. BCP/PrxQ subfamily.</text>
</comment>
<dbReference type="Proteomes" id="UP000284178">
    <property type="component" value="Unassembled WGS sequence"/>
</dbReference>
<dbReference type="GO" id="GO:0005737">
    <property type="term" value="C:cytoplasm"/>
    <property type="evidence" value="ECO:0007669"/>
    <property type="project" value="TreeGrafter"/>
</dbReference>
<evidence type="ECO:0000256" key="6">
    <source>
        <dbReference type="ARBA" id="ARBA00023002"/>
    </source>
</evidence>
<keyword evidence="6 15" id="KW-0560">Oxidoreductase</keyword>
<dbReference type="EC" id="1.11.1.24" evidence="3"/>
<evidence type="ECO:0000256" key="10">
    <source>
        <dbReference type="ARBA" id="ARBA00038489"/>
    </source>
</evidence>
<dbReference type="PANTHER" id="PTHR42801:SF4">
    <property type="entry name" value="AHPC_TSA FAMILY PROTEIN"/>
    <property type="match status" value="1"/>
</dbReference>
<dbReference type="InterPro" id="IPR024706">
    <property type="entry name" value="Peroxiredoxin_AhpC-typ"/>
</dbReference>
<dbReference type="InterPro" id="IPR000866">
    <property type="entry name" value="AhpC/TSA"/>
</dbReference>
<keyword evidence="5" id="KW-0049">Antioxidant</keyword>
<dbReference type="InterPro" id="IPR050924">
    <property type="entry name" value="Peroxiredoxin_BCP/PrxQ"/>
</dbReference>
<dbReference type="PROSITE" id="PS51352">
    <property type="entry name" value="THIOREDOXIN_2"/>
    <property type="match status" value="1"/>
</dbReference>
<evidence type="ECO:0000256" key="5">
    <source>
        <dbReference type="ARBA" id="ARBA00022862"/>
    </source>
</evidence>
<dbReference type="GO" id="GO:0045454">
    <property type="term" value="P:cell redox homeostasis"/>
    <property type="evidence" value="ECO:0007669"/>
    <property type="project" value="TreeGrafter"/>
</dbReference>
<evidence type="ECO:0000256" key="9">
    <source>
        <dbReference type="ARBA" id="ARBA00032824"/>
    </source>
</evidence>
<evidence type="ECO:0000256" key="4">
    <source>
        <dbReference type="ARBA" id="ARBA00022559"/>
    </source>
</evidence>
<comment type="catalytic activity">
    <reaction evidence="12">
        <text>a hydroperoxide + [thioredoxin]-dithiol = an alcohol + [thioredoxin]-disulfide + H2O</text>
        <dbReference type="Rhea" id="RHEA:62620"/>
        <dbReference type="Rhea" id="RHEA-COMP:10698"/>
        <dbReference type="Rhea" id="RHEA-COMP:10700"/>
        <dbReference type="ChEBI" id="CHEBI:15377"/>
        <dbReference type="ChEBI" id="CHEBI:29950"/>
        <dbReference type="ChEBI" id="CHEBI:30879"/>
        <dbReference type="ChEBI" id="CHEBI:35924"/>
        <dbReference type="ChEBI" id="CHEBI:50058"/>
        <dbReference type="EC" id="1.11.1.24"/>
    </reaction>
</comment>
<keyword evidence="8" id="KW-0676">Redox-active center</keyword>
<proteinExistence type="inferred from homology"/>
<evidence type="ECO:0000256" key="1">
    <source>
        <dbReference type="ARBA" id="ARBA00003330"/>
    </source>
</evidence>
<evidence type="ECO:0000256" key="2">
    <source>
        <dbReference type="ARBA" id="ARBA00011245"/>
    </source>
</evidence>
<keyword evidence="7" id="KW-1015">Disulfide bond</keyword>
<accession>A0A412G4G0</accession>
<dbReference type="CDD" id="cd03017">
    <property type="entry name" value="PRX_BCP"/>
    <property type="match status" value="1"/>
</dbReference>
<dbReference type="GO" id="GO:0034599">
    <property type="term" value="P:cellular response to oxidative stress"/>
    <property type="evidence" value="ECO:0007669"/>
    <property type="project" value="TreeGrafter"/>
</dbReference>
<dbReference type="NCBIfam" id="NF006960">
    <property type="entry name" value="PRK09437.1"/>
    <property type="match status" value="1"/>
</dbReference>
<sequence length="153" mass="17258">MEKAYDFKLNDSEGNEVALHDFLGQKVVVYFYPKDSTPGCTKQACSYRDHFTELAARNLKVIGISKDSATSHQKFIAKQSLNFTLLSDPDHIAIEAYGVWQEKMMYGKKVMGVARTTFVIDEQGNILKRFDKVKPDQDVAQVLAFIDGLEGQN</sequence>
<evidence type="ECO:0000256" key="8">
    <source>
        <dbReference type="ARBA" id="ARBA00023284"/>
    </source>
</evidence>
<dbReference type="FunFam" id="3.40.30.10:FF:000007">
    <property type="entry name" value="Thioredoxin-dependent thiol peroxidase"/>
    <property type="match status" value="1"/>
</dbReference>
<dbReference type="InterPro" id="IPR036249">
    <property type="entry name" value="Thioredoxin-like_sf"/>
</dbReference>
<protein>
    <recommendedName>
        <fullName evidence="3">thioredoxin-dependent peroxiredoxin</fullName>
        <ecNumber evidence="3">1.11.1.24</ecNumber>
    </recommendedName>
    <alternativeName>
        <fullName evidence="11">Bacterioferritin comigratory protein</fullName>
    </alternativeName>
    <alternativeName>
        <fullName evidence="9">Thioredoxin peroxidase</fullName>
    </alternativeName>
</protein>
<evidence type="ECO:0000256" key="12">
    <source>
        <dbReference type="ARBA" id="ARBA00049091"/>
    </source>
</evidence>
<dbReference type="PIRSF" id="PIRSF000239">
    <property type="entry name" value="AHPC"/>
    <property type="match status" value="1"/>
</dbReference>
<comment type="subunit">
    <text evidence="2">Monomer.</text>
</comment>